<dbReference type="Pfam" id="PF03787">
    <property type="entry name" value="RAMPs"/>
    <property type="match status" value="1"/>
</dbReference>
<evidence type="ECO:0000259" key="2">
    <source>
        <dbReference type="Pfam" id="PF03787"/>
    </source>
</evidence>
<evidence type="ECO:0000313" key="3">
    <source>
        <dbReference type="EMBL" id="HGZ79043.1"/>
    </source>
</evidence>
<dbReference type="EMBL" id="DTKQ01000029">
    <property type="protein sequence ID" value="HGZ79043.1"/>
    <property type="molecule type" value="Genomic_DNA"/>
</dbReference>
<accession>A0A832I8B5</accession>
<dbReference type="PANTHER" id="PTHR35579">
    <property type="entry name" value="CRISPR SYSTEM CMS ENDORIBONUCLEASE CSM3"/>
    <property type="match status" value="1"/>
</dbReference>
<dbReference type="AlphaFoldDB" id="A0A832I8B5"/>
<keyword evidence="1" id="KW-0051">Antiviral defense</keyword>
<protein>
    <recommendedName>
        <fullName evidence="2">CRISPR type III-associated protein domain-containing protein</fullName>
    </recommendedName>
</protein>
<feature type="domain" description="CRISPR type III-associated protein" evidence="2">
    <location>
        <begin position="35"/>
        <end position="220"/>
    </location>
</feature>
<organism evidence="3">
    <name type="scientific">Pseudothermotoga hypogea</name>
    <dbReference type="NCBI Taxonomy" id="57487"/>
    <lineage>
        <taxon>Bacteria</taxon>
        <taxon>Thermotogati</taxon>
        <taxon>Thermotogota</taxon>
        <taxon>Thermotogae</taxon>
        <taxon>Thermotogales</taxon>
        <taxon>Thermotogaceae</taxon>
        <taxon>Pseudothermotoga</taxon>
    </lineage>
</organism>
<dbReference type="GO" id="GO:0051607">
    <property type="term" value="P:defense response to virus"/>
    <property type="evidence" value="ECO:0007669"/>
    <property type="project" value="UniProtKB-KW"/>
</dbReference>
<sequence length="286" mass="32024">MFSRLVCAFSFSLQLTPKTGLLVSAGGESIDPTLPDISFMRTNINGLNVPIIPGSSVKGPVRSFCESFLRGFADPQNKERYSCDLTNQPCGSKKGNKSKHSYKDSCLACRTFGMTSMASVIRFSDFYPVKDPLEIDERTLRELEKLIVPRTGIKINRSTGKVEAGALFEYESAFFPFYGSVVMKNPERWQVGLFFYALDAINSGLIRFGRSKSRGLGWVEAKVTKLEYFSPTGKLVFRKDVSDFEEFDWFEIAAGTCDITQNIETLKAHTQENFAVQLREAIGDVE</sequence>
<name>A0A832I8B5_9THEM</name>
<proteinExistence type="predicted"/>
<dbReference type="InterPro" id="IPR005537">
    <property type="entry name" value="RAMP_III_fam"/>
</dbReference>
<dbReference type="PANTHER" id="PTHR35579:SF3">
    <property type="entry name" value="CRISPR SYSTEM CMS ENDORIBONUCLEASE CSM3"/>
    <property type="match status" value="1"/>
</dbReference>
<comment type="caution">
    <text evidence="3">The sequence shown here is derived from an EMBL/GenBank/DDBJ whole genome shotgun (WGS) entry which is preliminary data.</text>
</comment>
<dbReference type="InterPro" id="IPR052216">
    <property type="entry name" value="CRISPR_Csm3_endoribonuclease"/>
</dbReference>
<reference evidence="3" key="1">
    <citation type="journal article" date="2020" name="mSystems">
        <title>Genome- and Community-Level Interaction Insights into Carbon Utilization and Element Cycling Functions of Hydrothermarchaeota in Hydrothermal Sediment.</title>
        <authorList>
            <person name="Zhou Z."/>
            <person name="Liu Y."/>
            <person name="Xu W."/>
            <person name="Pan J."/>
            <person name="Luo Z.H."/>
            <person name="Li M."/>
        </authorList>
    </citation>
    <scope>NUCLEOTIDE SEQUENCE [LARGE SCALE GENOMIC DNA]</scope>
    <source>
        <strain evidence="3">SpSt-86</strain>
    </source>
</reference>
<gene>
    <name evidence="3" type="ORF">ENW55_03560</name>
</gene>
<evidence type="ECO:0000256" key="1">
    <source>
        <dbReference type="ARBA" id="ARBA00023118"/>
    </source>
</evidence>